<dbReference type="InterPro" id="IPR036010">
    <property type="entry name" value="2Fe-2S_ferredoxin-like_sf"/>
</dbReference>
<dbReference type="PROSITE" id="PS51384">
    <property type="entry name" value="FAD_FR"/>
    <property type="match status" value="1"/>
</dbReference>
<feature type="domain" description="2Fe-2S ferredoxin-type" evidence="4">
    <location>
        <begin position="6"/>
        <end position="96"/>
    </location>
</feature>
<organism evidence="6 7">
    <name type="scientific">Rhodococcus pyridinivorans KG-16</name>
    <dbReference type="NCBI Taxonomy" id="1441730"/>
    <lineage>
        <taxon>Bacteria</taxon>
        <taxon>Bacillati</taxon>
        <taxon>Actinomycetota</taxon>
        <taxon>Actinomycetes</taxon>
        <taxon>Mycobacteriales</taxon>
        <taxon>Nocardiaceae</taxon>
        <taxon>Rhodococcus</taxon>
    </lineage>
</organism>
<reference evidence="6 7" key="2">
    <citation type="journal article" date="2016" name="Genome Announc.">
        <title>Draft Genome Sequence of a Versatile Hydrocarbon-Degrading Bacterium, Rhodococcus pyridinivorans Strain KG-16, Collected from Oil Fields in India.</title>
        <authorList>
            <person name="Aggarwal R.K."/>
            <person name="Dawar C."/>
            <person name="Phanindranath R."/>
            <person name="Mutnuri L."/>
            <person name="Dayal A.M."/>
        </authorList>
    </citation>
    <scope>NUCLEOTIDE SEQUENCE [LARGE SCALE GENOMIC DNA]</scope>
    <source>
        <strain evidence="6 7">KG-16</strain>
    </source>
</reference>
<dbReference type="PROSITE" id="PS51085">
    <property type="entry name" value="2FE2S_FER_2"/>
    <property type="match status" value="1"/>
</dbReference>
<dbReference type="EMBL" id="AZXY01000007">
    <property type="protein sequence ID" value="KSZ57948.1"/>
    <property type="molecule type" value="Genomic_DNA"/>
</dbReference>
<dbReference type="GO" id="GO:0051537">
    <property type="term" value="F:2 iron, 2 sulfur cluster binding"/>
    <property type="evidence" value="ECO:0007669"/>
    <property type="project" value="UniProtKB-KW"/>
</dbReference>
<dbReference type="InterPro" id="IPR012675">
    <property type="entry name" value="Beta-grasp_dom_sf"/>
</dbReference>
<evidence type="ECO:0000259" key="5">
    <source>
        <dbReference type="PROSITE" id="PS51384"/>
    </source>
</evidence>
<dbReference type="SUPFAM" id="SSF54292">
    <property type="entry name" value="2Fe-2S ferredoxin-like"/>
    <property type="match status" value="1"/>
</dbReference>
<evidence type="ECO:0000259" key="4">
    <source>
        <dbReference type="PROSITE" id="PS51085"/>
    </source>
</evidence>
<accession>A0A0V9UJ24</accession>
<feature type="domain" description="FAD-binding FR-type" evidence="5">
    <location>
        <begin position="104"/>
        <end position="203"/>
    </location>
</feature>
<dbReference type="PROSITE" id="PS00197">
    <property type="entry name" value="2FE2S_FER_1"/>
    <property type="match status" value="1"/>
</dbReference>
<dbReference type="InterPro" id="IPR001041">
    <property type="entry name" value="2Fe-2S_ferredoxin-type"/>
</dbReference>
<evidence type="ECO:0000256" key="1">
    <source>
        <dbReference type="ARBA" id="ARBA00001974"/>
    </source>
</evidence>
<dbReference type="PRINTS" id="PR00410">
    <property type="entry name" value="PHEHYDRXLASE"/>
</dbReference>
<dbReference type="InterPro" id="IPR017927">
    <property type="entry name" value="FAD-bd_FR_type"/>
</dbReference>
<gene>
    <name evidence="6" type="ORF">Z045_15415</name>
</gene>
<evidence type="ECO:0000256" key="3">
    <source>
        <dbReference type="ARBA" id="ARBA00023014"/>
    </source>
</evidence>
<sequence>MGDLTMSYTLTAGTGVVPCEPGRTVLEAFLRNGNWMPNSCNQGTCGTCKIKVLDGELDHRNSPEETLTADELAAGFVLACQATPRGDVVVETPATEESAGTHVLRDVVATVAEVRDIAADTRKVLLTADEPLEFSAGQYVEVTVPGTEIRRQYSLANPPSEAKQFELHIRRQPGGVASEWVFERIEVGERVAVTGPYGDFTFDPEGTGPIVLLGGGTGLAPLEAIVRQALSLVPDRQILLYHGVRTCANLYDVDFLRELETRHPGFRYTTCVSRESGGNREGYVTDAFLEDVASAKEFTGYICGSDAFVEASVKAFKRRRMSPRHIRRERFTPAG</sequence>
<name>A0A0V9UJ24_9NOCA</name>
<dbReference type="PRINTS" id="PR00371">
    <property type="entry name" value="FPNCR"/>
</dbReference>
<protein>
    <submittedName>
        <fullName evidence="6">Oxidoreductase</fullName>
    </submittedName>
</protein>
<dbReference type="SUPFAM" id="SSF63380">
    <property type="entry name" value="Riboflavin synthase domain-like"/>
    <property type="match status" value="1"/>
</dbReference>
<evidence type="ECO:0000313" key="6">
    <source>
        <dbReference type="EMBL" id="KSZ57948.1"/>
    </source>
</evidence>
<dbReference type="InterPro" id="IPR006058">
    <property type="entry name" value="2Fe2S_fd_BS"/>
</dbReference>
<dbReference type="PANTHER" id="PTHR47354:SF5">
    <property type="entry name" value="PROTEIN RFBI"/>
    <property type="match status" value="1"/>
</dbReference>
<dbReference type="CDD" id="cd00207">
    <property type="entry name" value="fer2"/>
    <property type="match status" value="1"/>
</dbReference>
<keyword evidence="2" id="KW-0001">2Fe-2S</keyword>
<dbReference type="InterPro" id="IPR017938">
    <property type="entry name" value="Riboflavin_synthase-like_b-brl"/>
</dbReference>
<dbReference type="Gene3D" id="2.40.30.10">
    <property type="entry name" value="Translation factors"/>
    <property type="match status" value="1"/>
</dbReference>
<evidence type="ECO:0000313" key="7">
    <source>
        <dbReference type="Proteomes" id="UP000053060"/>
    </source>
</evidence>
<keyword evidence="2" id="KW-0408">Iron</keyword>
<dbReference type="InterPro" id="IPR050415">
    <property type="entry name" value="MRET"/>
</dbReference>
<comment type="caution">
    <text evidence="6">The sequence shown here is derived from an EMBL/GenBank/DDBJ whole genome shotgun (WGS) entry which is preliminary data.</text>
</comment>
<keyword evidence="2" id="KW-0479">Metal-binding</keyword>
<comment type="cofactor">
    <cofactor evidence="1">
        <name>FAD</name>
        <dbReference type="ChEBI" id="CHEBI:57692"/>
    </cofactor>
</comment>
<dbReference type="Proteomes" id="UP000053060">
    <property type="component" value="Unassembled WGS sequence"/>
</dbReference>
<dbReference type="CDD" id="cd06187">
    <property type="entry name" value="O2ase_reductase_like"/>
    <property type="match status" value="1"/>
</dbReference>
<dbReference type="InterPro" id="IPR008333">
    <property type="entry name" value="Cbr1-like_FAD-bd_dom"/>
</dbReference>
<dbReference type="InterPro" id="IPR001709">
    <property type="entry name" value="Flavoprot_Pyr_Nucl_cyt_Rdtase"/>
</dbReference>
<dbReference type="Pfam" id="PF00970">
    <property type="entry name" value="FAD_binding_6"/>
    <property type="match status" value="1"/>
</dbReference>
<dbReference type="PATRIC" id="fig|1441730.3.peg.3205"/>
<dbReference type="GO" id="GO:0016491">
    <property type="term" value="F:oxidoreductase activity"/>
    <property type="evidence" value="ECO:0007669"/>
    <property type="project" value="InterPro"/>
</dbReference>
<dbReference type="Pfam" id="PF00175">
    <property type="entry name" value="NAD_binding_1"/>
    <property type="match status" value="1"/>
</dbReference>
<dbReference type="Gene3D" id="3.10.20.30">
    <property type="match status" value="1"/>
</dbReference>
<dbReference type="AlphaFoldDB" id="A0A0V9UJ24"/>
<reference evidence="7" key="1">
    <citation type="submission" date="2015-01" db="EMBL/GenBank/DDBJ databases">
        <title>Draft genome sequence of Rhodococcus pyridinivorans strain KG-16, a hydrocarbon-degrading bacterium.</title>
        <authorList>
            <person name="Aggarwal R.K."/>
            <person name="Dawar C."/>
        </authorList>
    </citation>
    <scope>NUCLEOTIDE SEQUENCE [LARGE SCALE GENOMIC DNA]</scope>
    <source>
        <strain evidence="7">KG-16</strain>
    </source>
</reference>
<dbReference type="InterPro" id="IPR001433">
    <property type="entry name" value="OxRdtase_FAD/NAD-bd"/>
</dbReference>
<dbReference type="InterPro" id="IPR039261">
    <property type="entry name" value="FNR_nucleotide-bd"/>
</dbReference>
<dbReference type="SUPFAM" id="SSF52343">
    <property type="entry name" value="Ferredoxin reductase-like, C-terminal NADP-linked domain"/>
    <property type="match status" value="1"/>
</dbReference>
<dbReference type="PANTHER" id="PTHR47354">
    <property type="entry name" value="NADH OXIDOREDUCTASE HCR"/>
    <property type="match status" value="1"/>
</dbReference>
<evidence type="ECO:0000256" key="2">
    <source>
        <dbReference type="ARBA" id="ARBA00022714"/>
    </source>
</evidence>
<keyword evidence="3" id="KW-0411">Iron-sulfur</keyword>
<dbReference type="Gene3D" id="3.40.50.80">
    <property type="entry name" value="Nucleotide-binding domain of ferredoxin-NADP reductase (FNR) module"/>
    <property type="match status" value="1"/>
</dbReference>
<proteinExistence type="predicted"/>
<dbReference type="Pfam" id="PF00111">
    <property type="entry name" value="Fer2"/>
    <property type="match status" value="1"/>
</dbReference>